<feature type="transmembrane region" description="Helical" evidence="1">
    <location>
        <begin position="35"/>
        <end position="59"/>
    </location>
</feature>
<keyword evidence="1" id="KW-1133">Transmembrane helix</keyword>
<comment type="caution">
    <text evidence="3">The sequence shown here is derived from an EMBL/GenBank/DDBJ whole genome shotgun (WGS) entry which is preliminary data.</text>
</comment>
<sequence>MKTNESALDRALRAGVGVLALILGIVVGAGSVPGIILLVVAAILLVTAAVGFCPIYRILGMATNRTTP</sequence>
<feature type="domain" description="Inner membrane protein YgaP-like transmembrane" evidence="2">
    <location>
        <begin position="1"/>
        <end position="65"/>
    </location>
</feature>
<name>K6X538_9ACTN</name>
<dbReference type="eggNOG" id="ENOG50314M2">
    <property type="taxonomic scope" value="Bacteria"/>
</dbReference>
<keyword evidence="4" id="KW-1185">Reference proteome</keyword>
<protein>
    <recommendedName>
        <fullName evidence="2">Inner membrane protein YgaP-like transmembrane domain-containing protein</fullName>
    </recommendedName>
</protein>
<keyword evidence="1" id="KW-0472">Membrane</keyword>
<feature type="transmembrane region" description="Helical" evidence="1">
    <location>
        <begin position="12"/>
        <end position="29"/>
    </location>
</feature>
<gene>
    <name evidence="3" type="ORF">GORHZ_247_00420</name>
</gene>
<dbReference type="InterPro" id="IPR021309">
    <property type="entry name" value="YgaP-like_TM"/>
</dbReference>
<dbReference type="AlphaFoldDB" id="K6X538"/>
<dbReference type="STRING" id="1108045.GORHZ_247_00420"/>
<evidence type="ECO:0000256" key="1">
    <source>
        <dbReference type="SAM" id="Phobius"/>
    </source>
</evidence>
<evidence type="ECO:0000313" key="4">
    <source>
        <dbReference type="Proteomes" id="UP000008363"/>
    </source>
</evidence>
<keyword evidence="1" id="KW-0812">Transmembrane</keyword>
<proteinExistence type="predicted"/>
<dbReference type="Pfam" id="PF11127">
    <property type="entry name" value="YgaP-like_TM"/>
    <property type="match status" value="1"/>
</dbReference>
<dbReference type="EMBL" id="BAHC01000247">
    <property type="protein sequence ID" value="GAB93904.1"/>
    <property type="molecule type" value="Genomic_DNA"/>
</dbReference>
<evidence type="ECO:0000259" key="2">
    <source>
        <dbReference type="Pfam" id="PF11127"/>
    </source>
</evidence>
<reference evidence="3 4" key="1">
    <citation type="submission" date="2012-08" db="EMBL/GenBank/DDBJ databases">
        <title>Whole genome shotgun sequence of Gordonia rhizosphera NBRC 16068.</title>
        <authorList>
            <person name="Takarada H."/>
            <person name="Isaki S."/>
            <person name="Hosoyama A."/>
            <person name="Tsuchikane K."/>
            <person name="Katsumata H."/>
            <person name="Baba S."/>
            <person name="Ohji S."/>
            <person name="Yamazaki S."/>
            <person name="Fujita N."/>
        </authorList>
    </citation>
    <scope>NUCLEOTIDE SEQUENCE [LARGE SCALE GENOMIC DNA]</scope>
    <source>
        <strain evidence="3 4">NBRC 16068</strain>
    </source>
</reference>
<evidence type="ECO:0000313" key="3">
    <source>
        <dbReference type="EMBL" id="GAB93904.1"/>
    </source>
</evidence>
<organism evidence="3 4">
    <name type="scientific">Gordonia rhizosphera NBRC 16068</name>
    <dbReference type="NCBI Taxonomy" id="1108045"/>
    <lineage>
        <taxon>Bacteria</taxon>
        <taxon>Bacillati</taxon>
        <taxon>Actinomycetota</taxon>
        <taxon>Actinomycetes</taxon>
        <taxon>Mycobacteriales</taxon>
        <taxon>Gordoniaceae</taxon>
        <taxon>Gordonia</taxon>
    </lineage>
</organism>
<accession>K6X538</accession>
<dbReference type="Proteomes" id="UP000008363">
    <property type="component" value="Unassembled WGS sequence"/>
</dbReference>